<evidence type="ECO:0000259" key="1">
    <source>
        <dbReference type="Pfam" id="PF11716"/>
    </source>
</evidence>
<dbReference type="Proteomes" id="UP001185927">
    <property type="component" value="Unassembled WGS sequence"/>
</dbReference>
<dbReference type="InterPro" id="IPR024344">
    <property type="entry name" value="MDMPI_metal-binding"/>
</dbReference>
<sequence>MIFHDLTLVERLDATRRGTELFARHLAELGDDEFAQPSGLPDWTRAHLVAHVGYNAAALSRLTDWAATGIETPMYDSVEQRGREIDEGATESVQDLRDRFEHTARLLDDKWLSLPKSFWSNEVRTIQGRTVPASETVWLRAREVWIHAVDLGNGAEFSDIPEPVLRSLVDDVVKAWRTRGVGSELALDISDEQSLVVGDEHLISVSGDLPSIVQWVAGRGSSGVSGVPVGLIAPRWL</sequence>
<feature type="domain" description="Mycothiol-dependent maleylpyruvate isomerase metal-binding" evidence="1">
    <location>
        <begin position="16"/>
        <end position="151"/>
    </location>
</feature>
<protein>
    <submittedName>
        <fullName evidence="2">Maleylpyruvate isomerase family mycothiol-dependent enzyme</fullName>
    </submittedName>
</protein>
<dbReference type="RefSeq" id="WP_317545455.1">
    <property type="nucleotide sequence ID" value="NZ_JAWLKB010000029.1"/>
</dbReference>
<comment type="caution">
    <text evidence="2">The sequence shown here is derived from an EMBL/GenBank/DDBJ whole genome shotgun (WGS) entry which is preliminary data.</text>
</comment>
<evidence type="ECO:0000313" key="2">
    <source>
        <dbReference type="EMBL" id="MDV6271006.1"/>
    </source>
</evidence>
<name>A0ABU4C3C6_RHOGO</name>
<dbReference type="GO" id="GO:0016853">
    <property type="term" value="F:isomerase activity"/>
    <property type="evidence" value="ECO:0007669"/>
    <property type="project" value="UniProtKB-KW"/>
</dbReference>
<dbReference type="NCBIfam" id="TIGR03083">
    <property type="entry name" value="maleylpyruvate isomerase family mycothiol-dependent enzyme"/>
    <property type="match status" value="1"/>
</dbReference>
<organism evidence="2 3">
    <name type="scientific">Rhodococcus globerulus</name>
    <dbReference type="NCBI Taxonomy" id="33008"/>
    <lineage>
        <taxon>Bacteria</taxon>
        <taxon>Bacillati</taxon>
        <taxon>Actinomycetota</taxon>
        <taxon>Actinomycetes</taxon>
        <taxon>Mycobacteriales</taxon>
        <taxon>Nocardiaceae</taxon>
        <taxon>Rhodococcus</taxon>
    </lineage>
</organism>
<dbReference type="SUPFAM" id="SSF109854">
    <property type="entry name" value="DinB/YfiT-like putative metalloenzymes"/>
    <property type="match status" value="1"/>
</dbReference>
<proteinExistence type="predicted"/>
<dbReference type="InterPro" id="IPR034660">
    <property type="entry name" value="DinB/YfiT-like"/>
</dbReference>
<accession>A0ABU4C3C6</accession>
<keyword evidence="2" id="KW-0413">Isomerase</keyword>
<dbReference type="Gene3D" id="1.20.120.450">
    <property type="entry name" value="dinb family like domain"/>
    <property type="match status" value="1"/>
</dbReference>
<dbReference type="Pfam" id="PF11716">
    <property type="entry name" value="MDMPI_N"/>
    <property type="match status" value="1"/>
</dbReference>
<keyword evidence="3" id="KW-1185">Reference proteome</keyword>
<dbReference type="InterPro" id="IPR017517">
    <property type="entry name" value="Maleyloyr_isom"/>
</dbReference>
<dbReference type="InterPro" id="IPR036527">
    <property type="entry name" value="SCP2_sterol-bd_dom_sf"/>
</dbReference>
<evidence type="ECO:0000313" key="3">
    <source>
        <dbReference type="Proteomes" id="UP001185927"/>
    </source>
</evidence>
<dbReference type="SUPFAM" id="SSF55718">
    <property type="entry name" value="SCP-like"/>
    <property type="match status" value="1"/>
</dbReference>
<gene>
    <name evidence="2" type="ORF">R3Q16_30730</name>
</gene>
<dbReference type="EMBL" id="JAWLKB010000029">
    <property type="protein sequence ID" value="MDV6271006.1"/>
    <property type="molecule type" value="Genomic_DNA"/>
</dbReference>
<reference evidence="2 3" key="1">
    <citation type="submission" date="2023-10" db="EMBL/GenBank/DDBJ databases">
        <title>Development of a sustainable strategy for remediation of hydrocarbon-contaminated territories based on the waste exchange concept.</title>
        <authorList>
            <person name="Krivoruchko A."/>
        </authorList>
    </citation>
    <scope>NUCLEOTIDE SEQUENCE [LARGE SCALE GENOMIC DNA]</scope>
    <source>
        <strain evidence="2 3">IEGM 1203</strain>
    </source>
</reference>
<dbReference type="Gene3D" id="3.30.1050.20">
    <property type="match status" value="1"/>
</dbReference>